<name>A0A223KWJ6_9BACI</name>
<gene>
    <name evidence="5" type="ORF">BC6307_22350</name>
</gene>
<dbReference type="KEGG" id="bcoh:BC6307_22350"/>
<protein>
    <recommendedName>
        <fullName evidence="4">Carboxyltransferase domain-containing protein</fullName>
    </recommendedName>
</protein>
<dbReference type="AlphaFoldDB" id="A0A223KWJ6"/>
<reference evidence="5 6" key="1">
    <citation type="submission" date="2016-12" db="EMBL/GenBank/DDBJ databases">
        <title>The whole genome sequencing and assembly of Bacillus cohnii DSM 6307T strain.</title>
        <authorList>
            <person name="Lee Y.-J."/>
            <person name="Yi H."/>
            <person name="Bahn Y.-S."/>
            <person name="Kim J.F."/>
            <person name="Lee D.-W."/>
        </authorList>
    </citation>
    <scope>NUCLEOTIDE SEQUENCE [LARGE SCALE GENOMIC DNA]</scope>
    <source>
        <strain evidence="5 6">DSM 6307</strain>
    </source>
</reference>
<dbReference type="GO" id="GO:0016787">
    <property type="term" value="F:hydrolase activity"/>
    <property type="evidence" value="ECO:0007669"/>
    <property type="project" value="UniProtKB-KW"/>
</dbReference>
<dbReference type="PANTHER" id="PTHR43309">
    <property type="entry name" value="5-OXOPROLINASE SUBUNIT C"/>
    <property type="match status" value="1"/>
</dbReference>
<evidence type="ECO:0000256" key="3">
    <source>
        <dbReference type="ARBA" id="ARBA00022840"/>
    </source>
</evidence>
<evidence type="ECO:0000256" key="2">
    <source>
        <dbReference type="ARBA" id="ARBA00022801"/>
    </source>
</evidence>
<dbReference type="Gene3D" id="2.40.100.10">
    <property type="entry name" value="Cyclophilin-like"/>
    <property type="match status" value="1"/>
</dbReference>
<dbReference type="NCBIfam" id="TIGR00724">
    <property type="entry name" value="urea_amlyse_rel"/>
    <property type="match status" value="1"/>
</dbReference>
<dbReference type="RefSeq" id="WP_066416077.1">
    <property type="nucleotide sequence ID" value="NZ_CP018866.1"/>
</dbReference>
<dbReference type="SUPFAM" id="SSF50891">
    <property type="entry name" value="Cyclophilin-like"/>
    <property type="match status" value="1"/>
</dbReference>
<evidence type="ECO:0000256" key="1">
    <source>
        <dbReference type="ARBA" id="ARBA00022741"/>
    </source>
</evidence>
<evidence type="ECO:0000313" key="6">
    <source>
        <dbReference type="Proteomes" id="UP000215224"/>
    </source>
</evidence>
<proteinExistence type="predicted"/>
<keyword evidence="3" id="KW-0067">ATP-binding</keyword>
<dbReference type="InterPro" id="IPR052708">
    <property type="entry name" value="PxpC"/>
</dbReference>
<accession>A0A223KWJ6</accession>
<dbReference type="InterPro" id="IPR029000">
    <property type="entry name" value="Cyclophilin-like_dom_sf"/>
</dbReference>
<dbReference type="GO" id="GO:0005524">
    <property type="term" value="F:ATP binding"/>
    <property type="evidence" value="ECO:0007669"/>
    <property type="project" value="UniProtKB-KW"/>
</dbReference>
<organism evidence="5 6">
    <name type="scientific">Sutcliffiella cohnii</name>
    <dbReference type="NCBI Taxonomy" id="33932"/>
    <lineage>
        <taxon>Bacteria</taxon>
        <taxon>Bacillati</taxon>
        <taxon>Bacillota</taxon>
        <taxon>Bacilli</taxon>
        <taxon>Bacillales</taxon>
        <taxon>Bacillaceae</taxon>
        <taxon>Sutcliffiella</taxon>
    </lineage>
</organism>
<dbReference type="STRING" id="1314751.GCA_001591425_02281"/>
<keyword evidence="2" id="KW-0378">Hydrolase</keyword>
<evidence type="ECO:0000259" key="4">
    <source>
        <dbReference type="SMART" id="SM00797"/>
    </source>
</evidence>
<dbReference type="Pfam" id="PF02626">
    <property type="entry name" value="CT_A_B"/>
    <property type="match status" value="1"/>
</dbReference>
<dbReference type="PANTHER" id="PTHR43309:SF5">
    <property type="entry name" value="5-OXOPROLINASE SUBUNIT C"/>
    <property type="match status" value="1"/>
</dbReference>
<dbReference type="SMART" id="SM00797">
    <property type="entry name" value="AHS2"/>
    <property type="match status" value="1"/>
</dbReference>
<sequence length="304" mass="33272">MTYPLFIVKKKGLLTSFQDSGRLGYQAKGVVVSGVMDSYSFEQANRLVGNDRNEACMEMGLIGPTLQLLADEAMIAVCGANINPRLNGVAFPMWKSIKVQKGDVLSFPGTSEGIYAYLAVRGGFSVVEVLGSKSYYNKANIGTAIHDGDTLYGQKLSTYRNRFLSQKMIPSFPKEQTVRVIPGPHEKHFTNDSLQRFFSTTYTVKQTDRMGARLDGQPLEVVGSGDISSDAIPFGGIQVPRNGLPLVLLADRQTTGGYPRIGTIIKADIRKLAQLPPGGKIRFQRTTLEEAYKLNSCSLNTTTE</sequence>
<evidence type="ECO:0000313" key="5">
    <source>
        <dbReference type="EMBL" id="AST93819.1"/>
    </source>
</evidence>
<dbReference type="Proteomes" id="UP000215224">
    <property type="component" value="Chromosome"/>
</dbReference>
<dbReference type="InterPro" id="IPR003778">
    <property type="entry name" value="CT_A_B"/>
</dbReference>
<keyword evidence="1" id="KW-0547">Nucleotide-binding</keyword>
<dbReference type="EMBL" id="CP018866">
    <property type="protein sequence ID" value="AST93819.1"/>
    <property type="molecule type" value="Genomic_DNA"/>
</dbReference>
<feature type="domain" description="Carboxyltransferase" evidence="4">
    <location>
        <begin position="27"/>
        <end position="302"/>
    </location>
</feature>
<keyword evidence="6" id="KW-1185">Reference proteome</keyword>